<dbReference type="Gene3D" id="3.90.25.10">
    <property type="entry name" value="UDP-galactose 4-epimerase, domain 1"/>
    <property type="match status" value="1"/>
</dbReference>
<name>A0A7L5E5W0_9SPHI</name>
<dbReference type="AlphaFoldDB" id="A0A7L5E5W0"/>
<dbReference type="Gene3D" id="3.40.50.720">
    <property type="entry name" value="NAD(P)-binding Rossmann-like Domain"/>
    <property type="match status" value="1"/>
</dbReference>
<dbReference type="PANTHER" id="PTHR43162:SF1">
    <property type="entry name" value="PRESTALK A DIFFERENTIATION PROTEIN A"/>
    <property type="match status" value="1"/>
</dbReference>
<dbReference type="InterPro" id="IPR016040">
    <property type="entry name" value="NAD(P)-bd_dom"/>
</dbReference>
<dbReference type="RefSeq" id="WP_169606743.1">
    <property type="nucleotide sequence ID" value="NZ_CP051682.1"/>
</dbReference>
<dbReference type="PANTHER" id="PTHR43162">
    <property type="match status" value="1"/>
</dbReference>
<evidence type="ECO:0000313" key="3">
    <source>
        <dbReference type="Proteomes" id="UP000503278"/>
    </source>
</evidence>
<protein>
    <submittedName>
        <fullName evidence="2">NAD(P)H-binding protein</fullName>
    </submittedName>
</protein>
<gene>
    <name evidence="2" type="ORF">HH214_07555</name>
</gene>
<dbReference type="Proteomes" id="UP000503278">
    <property type="component" value="Chromosome"/>
</dbReference>
<dbReference type="KEGG" id="mrob:HH214_07555"/>
<dbReference type="EMBL" id="CP051682">
    <property type="protein sequence ID" value="QJD95736.1"/>
    <property type="molecule type" value="Genomic_DNA"/>
</dbReference>
<keyword evidence="3" id="KW-1185">Reference proteome</keyword>
<dbReference type="InterPro" id="IPR051604">
    <property type="entry name" value="Ergot_Alk_Oxidoreductase"/>
</dbReference>
<evidence type="ECO:0000313" key="2">
    <source>
        <dbReference type="EMBL" id="QJD95736.1"/>
    </source>
</evidence>
<feature type="domain" description="NAD(P)-binding" evidence="1">
    <location>
        <begin position="7"/>
        <end position="146"/>
    </location>
</feature>
<proteinExistence type="predicted"/>
<dbReference type="SUPFAM" id="SSF51735">
    <property type="entry name" value="NAD(P)-binding Rossmann-fold domains"/>
    <property type="match status" value="1"/>
</dbReference>
<reference evidence="2 3" key="1">
    <citation type="submission" date="2020-04" db="EMBL/GenBank/DDBJ databases">
        <title>Genome sequencing of novel species.</title>
        <authorList>
            <person name="Heo J."/>
            <person name="Kim S.-J."/>
            <person name="Kim J.-S."/>
            <person name="Hong S.-B."/>
            <person name="Kwon S.-W."/>
        </authorList>
    </citation>
    <scope>NUCLEOTIDE SEQUENCE [LARGE SCALE GENOMIC DNA]</scope>
    <source>
        <strain evidence="2 3">F39-2</strain>
    </source>
</reference>
<evidence type="ECO:0000259" key="1">
    <source>
        <dbReference type="Pfam" id="PF13460"/>
    </source>
</evidence>
<sequence length="296" mass="31215">MKITTTGSLGNVAKPLVKKLIAAGHEVTVITTQADRQAEIEVLGAKAAVGSISDATFLTEAFKGSDAVYIMMPPSIGSANFIQNIADAGEACAEAIKASGVTRAVMLSSVGADADSGTGPIQGTHRVEQILQKLDGVDVTVLRSGFFYINFLRDIPLIKSRGIFGNNYSGDVQLALTHPEDLSLSIAEELQAKGNGVKVKYIVSDISTGNQIAAMFGSAIGKPELTWASISDEQLKQGMLSAGLSPELVDLITEMGQGVRAGIVTRDFFAKGGKTVGHVKLEQFAEEFKTAYQISF</sequence>
<organism evidence="2 3">
    <name type="scientific">Mucilaginibacter robiniae</name>
    <dbReference type="NCBI Taxonomy" id="2728022"/>
    <lineage>
        <taxon>Bacteria</taxon>
        <taxon>Pseudomonadati</taxon>
        <taxon>Bacteroidota</taxon>
        <taxon>Sphingobacteriia</taxon>
        <taxon>Sphingobacteriales</taxon>
        <taxon>Sphingobacteriaceae</taxon>
        <taxon>Mucilaginibacter</taxon>
    </lineage>
</organism>
<accession>A0A7L5E5W0</accession>
<dbReference type="InterPro" id="IPR036291">
    <property type="entry name" value="NAD(P)-bd_dom_sf"/>
</dbReference>
<dbReference type="Pfam" id="PF13460">
    <property type="entry name" value="NAD_binding_10"/>
    <property type="match status" value="1"/>
</dbReference>